<reference evidence="1" key="1">
    <citation type="submission" date="2021-04" db="EMBL/GenBank/DDBJ databases">
        <title>novel species isolated from subtropical streams in China.</title>
        <authorList>
            <person name="Lu H."/>
        </authorList>
    </citation>
    <scope>NUCLEOTIDE SEQUENCE</scope>
    <source>
        <strain evidence="1">LFS511W</strain>
    </source>
</reference>
<dbReference type="Gene3D" id="3.30.2170.10">
    <property type="entry name" value="archaeoglobus fulgidus dsm 4304 superfamily"/>
    <property type="match status" value="1"/>
</dbReference>
<accession>A0A941DK17</accession>
<dbReference type="GO" id="GO:0004519">
    <property type="term" value="F:endonuclease activity"/>
    <property type="evidence" value="ECO:0007669"/>
    <property type="project" value="UniProtKB-KW"/>
</dbReference>
<comment type="caution">
    <text evidence="1">The sequence shown here is derived from an EMBL/GenBank/DDBJ whole genome shotgun (WGS) entry which is preliminary data.</text>
</comment>
<dbReference type="GO" id="GO:0006281">
    <property type="term" value="P:DNA repair"/>
    <property type="evidence" value="ECO:0007669"/>
    <property type="project" value="InterPro"/>
</dbReference>
<protein>
    <submittedName>
        <fullName evidence="1">Endonuclease V</fullName>
    </submittedName>
</protein>
<sequence length="165" mass="18321">MILAVDVGYSENGAKAVGAIFHDWESETIHKKFVVDIPEVEEYVPGQFFRRELPCIEKVLESVDEPIDCIVIDGHVSLGESQAPGLGAKLWEKLNGAIPVIGVAKSAYLGNPEEAKLFRGQSTRPLFISAKGMTLEEAKQRIQQMRGKYRLPDILKLVDQISHGY</sequence>
<dbReference type="Pfam" id="PF04493">
    <property type="entry name" value="Endonuclease_5"/>
    <property type="match status" value="1"/>
</dbReference>
<gene>
    <name evidence="1" type="ORF">KDM89_03840</name>
</gene>
<dbReference type="RefSeq" id="WP_212686635.1">
    <property type="nucleotide sequence ID" value="NZ_JAGSPN010000002.1"/>
</dbReference>
<proteinExistence type="predicted"/>
<dbReference type="InterPro" id="IPR007581">
    <property type="entry name" value="Endonuclease-V"/>
</dbReference>
<evidence type="ECO:0000313" key="1">
    <source>
        <dbReference type="EMBL" id="MBR7781265.1"/>
    </source>
</evidence>
<dbReference type="EMBL" id="JAGSPN010000002">
    <property type="protein sequence ID" value="MBR7781265.1"/>
    <property type="molecule type" value="Genomic_DNA"/>
</dbReference>
<evidence type="ECO:0000313" key="2">
    <source>
        <dbReference type="Proteomes" id="UP000680067"/>
    </source>
</evidence>
<dbReference type="AlphaFoldDB" id="A0A941DK17"/>
<keyword evidence="1" id="KW-0255">Endonuclease</keyword>
<keyword evidence="2" id="KW-1185">Reference proteome</keyword>
<keyword evidence="1" id="KW-0540">Nuclease</keyword>
<dbReference type="Proteomes" id="UP000680067">
    <property type="component" value="Unassembled WGS sequence"/>
</dbReference>
<organism evidence="1 2">
    <name type="scientific">Undibacterium luofuense</name>
    <dbReference type="NCBI Taxonomy" id="2828733"/>
    <lineage>
        <taxon>Bacteria</taxon>
        <taxon>Pseudomonadati</taxon>
        <taxon>Pseudomonadota</taxon>
        <taxon>Betaproteobacteria</taxon>
        <taxon>Burkholderiales</taxon>
        <taxon>Oxalobacteraceae</taxon>
        <taxon>Undibacterium</taxon>
    </lineage>
</organism>
<name>A0A941DK17_9BURK</name>
<keyword evidence="1" id="KW-0378">Hydrolase</keyword>